<dbReference type="Gene3D" id="2.30.30.380">
    <property type="entry name" value="Zn-finger domain of Sec23/24"/>
    <property type="match status" value="2"/>
</dbReference>
<dbReference type="InterPro" id="IPR021648">
    <property type="entry name" value="GLUE_dom"/>
</dbReference>
<dbReference type="PROSITE" id="PS51495">
    <property type="entry name" value="GLUE"/>
    <property type="match status" value="1"/>
</dbReference>
<protein>
    <recommendedName>
        <fullName evidence="6">Vacuolar protein-sorting-associated protein 36</fullName>
    </recommendedName>
    <alternativeName>
        <fullName evidence="6">ESCRT-II complex subunit VPS36</fullName>
    </alternativeName>
</protein>
<feature type="region of interest" description="Disordered" evidence="7">
    <location>
        <begin position="102"/>
        <end position="126"/>
    </location>
</feature>
<feature type="region of interest" description="Disordered" evidence="7">
    <location>
        <begin position="304"/>
        <end position="329"/>
    </location>
</feature>
<dbReference type="Gene3D" id="6.10.140.260">
    <property type="match status" value="1"/>
</dbReference>
<name>A0A0A1TNU9_9HYPO</name>
<keyword evidence="10" id="KW-1185">Reference proteome</keyword>
<evidence type="ECO:0000256" key="4">
    <source>
        <dbReference type="ARBA" id="ARBA00022927"/>
    </source>
</evidence>
<comment type="function">
    <text evidence="6">Component of the ESCRT-II complex (endosomal sorting complex required for transport II), which is required for multivesicular body (MVB) formation and sorting of endosomal cargo proteins into MVBs.</text>
</comment>
<evidence type="ECO:0000259" key="8">
    <source>
        <dbReference type="PROSITE" id="PS51495"/>
    </source>
</evidence>
<keyword evidence="6" id="KW-0963">Cytoplasm</keyword>
<accession>A0A0A1TNU9</accession>
<dbReference type="InterPro" id="IPR036443">
    <property type="entry name" value="Znf_RanBP2_sf"/>
</dbReference>
<dbReference type="SUPFAM" id="SSF90209">
    <property type="entry name" value="Ran binding protein zinc finger-like"/>
    <property type="match status" value="1"/>
</dbReference>
<feature type="compositionally biased region" description="Polar residues" evidence="7">
    <location>
        <begin position="310"/>
        <end position="329"/>
    </location>
</feature>
<evidence type="ECO:0000313" key="10">
    <source>
        <dbReference type="Proteomes" id="UP000039046"/>
    </source>
</evidence>
<dbReference type="Pfam" id="PF11605">
    <property type="entry name" value="Vps36_ESCRT-II"/>
    <property type="match status" value="1"/>
</dbReference>
<dbReference type="InterPro" id="IPR011993">
    <property type="entry name" value="PH-like_dom_sf"/>
</dbReference>
<dbReference type="GO" id="GO:0031902">
    <property type="term" value="C:late endosome membrane"/>
    <property type="evidence" value="ECO:0007669"/>
    <property type="project" value="UniProtKB-UniRule"/>
</dbReference>
<evidence type="ECO:0000256" key="7">
    <source>
        <dbReference type="SAM" id="MobiDB-lite"/>
    </source>
</evidence>
<dbReference type="FunFam" id="1.10.10.10:FF:000527">
    <property type="entry name" value="Vacuolar protein sorting protein (Vps36), putative"/>
    <property type="match status" value="1"/>
</dbReference>
<dbReference type="Gene3D" id="2.30.29.30">
    <property type="entry name" value="Pleckstrin-homology domain (PH domain)/Phosphotyrosine-binding domain (PTB)"/>
    <property type="match status" value="2"/>
</dbReference>
<dbReference type="GO" id="GO:0000814">
    <property type="term" value="C:ESCRT II complex"/>
    <property type="evidence" value="ECO:0007669"/>
    <property type="project" value="UniProtKB-UniRule"/>
</dbReference>
<proteinExistence type="inferred from homology"/>
<organism evidence="9 10">
    <name type="scientific">[Torrubiella] hemipterigena</name>
    <dbReference type="NCBI Taxonomy" id="1531966"/>
    <lineage>
        <taxon>Eukaryota</taxon>
        <taxon>Fungi</taxon>
        <taxon>Dikarya</taxon>
        <taxon>Ascomycota</taxon>
        <taxon>Pezizomycotina</taxon>
        <taxon>Sordariomycetes</taxon>
        <taxon>Hypocreomycetidae</taxon>
        <taxon>Hypocreales</taxon>
        <taxon>Clavicipitaceae</taxon>
        <taxon>Clavicipitaceae incertae sedis</taxon>
        <taxon>'Torrubiella' clade</taxon>
    </lineage>
</organism>
<keyword evidence="3 6" id="KW-0967">Endosome</keyword>
<dbReference type="Gene3D" id="1.10.10.10">
    <property type="entry name" value="Winged helix-like DNA-binding domain superfamily/Winged helix DNA-binding domain"/>
    <property type="match status" value="2"/>
</dbReference>
<dbReference type="Pfam" id="PF16988">
    <property type="entry name" value="Vps36-NZF-N"/>
    <property type="match status" value="1"/>
</dbReference>
<evidence type="ECO:0000256" key="6">
    <source>
        <dbReference type="RuleBase" id="RU367095"/>
    </source>
</evidence>
<feature type="compositionally biased region" description="Polar residues" evidence="7">
    <location>
        <begin position="107"/>
        <end position="118"/>
    </location>
</feature>
<dbReference type="STRING" id="1531966.A0A0A1TNU9"/>
<feature type="region of interest" description="Disordered" evidence="7">
    <location>
        <begin position="185"/>
        <end position="210"/>
    </location>
</feature>
<dbReference type="PANTHER" id="PTHR13128:SF12">
    <property type="entry name" value="VACUOLAR PROTEIN-SORTING-ASSOCIATED PROTEIN 36"/>
    <property type="match status" value="1"/>
</dbReference>
<evidence type="ECO:0000256" key="3">
    <source>
        <dbReference type="ARBA" id="ARBA00022753"/>
    </source>
</evidence>
<dbReference type="InterPro" id="IPR031558">
    <property type="entry name" value="Vps36-NZF-N"/>
</dbReference>
<keyword evidence="5" id="KW-0175">Coiled coil</keyword>
<gene>
    <name evidence="9" type="ORF">VHEMI07951</name>
</gene>
<keyword evidence="4 6" id="KW-0653">Protein transport</keyword>
<comment type="similarity">
    <text evidence="1 6">Belongs to the VPS36 family.</text>
</comment>
<reference evidence="9 10" key="1">
    <citation type="journal article" date="2015" name="Genome Announc.">
        <title>Draft Genome Sequence and Gene Annotation of the Entomopathogenic Fungus Verticillium hemipterigenum.</title>
        <authorList>
            <person name="Horn F."/>
            <person name="Habel A."/>
            <person name="Scharf D.H."/>
            <person name="Dworschak J."/>
            <person name="Brakhage A.A."/>
            <person name="Guthke R."/>
            <person name="Hertweck C."/>
            <person name="Linde J."/>
        </authorList>
    </citation>
    <scope>NUCLEOTIDE SEQUENCE [LARGE SCALE GENOMIC DNA]</scope>
</reference>
<evidence type="ECO:0000313" key="9">
    <source>
        <dbReference type="EMBL" id="CEJ92292.1"/>
    </source>
</evidence>
<feature type="compositionally biased region" description="Polar residues" evidence="7">
    <location>
        <begin position="243"/>
        <end position="254"/>
    </location>
</feature>
<dbReference type="InterPro" id="IPR040608">
    <property type="entry name" value="Snf8/Vps36"/>
</dbReference>
<dbReference type="InterPro" id="IPR037855">
    <property type="entry name" value="Vps36"/>
</dbReference>
<evidence type="ECO:0000256" key="5">
    <source>
        <dbReference type="ARBA" id="ARBA00023054"/>
    </source>
</evidence>
<keyword evidence="2 6" id="KW-0813">Transport</keyword>
<dbReference type="GO" id="GO:0043328">
    <property type="term" value="P:protein transport to vacuole involved in ubiquitin-dependent protein catabolic process via the multivesicular body sorting pathway"/>
    <property type="evidence" value="ECO:0007669"/>
    <property type="project" value="UniProtKB-UniRule"/>
</dbReference>
<dbReference type="InterPro" id="IPR036390">
    <property type="entry name" value="WH_DNA-bd_sf"/>
</dbReference>
<dbReference type="Pfam" id="PF04157">
    <property type="entry name" value="EAP30"/>
    <property type="match status" value="1"/>
</dbReference>
<dbReference type="FunFam" id="1.10.10.10:FF:000165">
    <property type="entry name" value="Vacuolar protein sorting protein (Vps36)"/>
    <property type="match status" value="1"/>
</dbReference>
<dbReference type="PANTHER" id="PTHR13128">
    <property type="entry name" value="VACUOLAR PROTEIN-SORTING-ASSOCIATED PROTEIN 36"/>
    <property type="match status" value="1"/>
</dbReference>
<feature type="domain" description="GLUE N-terminal" evidence="8">
    <location>
        <begin position="6"/>
        <end position="307"/>
    </location>
</feature>
<dbReference type="EMBL" id="CDHN01000004">
    <property type="protein sequence ID" value="CEJ92292.1"/>
    <property type="molecule type" value="Genomic_DNA"/>
</dbReference>
<comment type="subcellular location">
    <subcellularLocation>
        <location evidence="6">Cytoplasm</location>
    </subcellularLocation>
    <subcellularLocation>
        <location evidence="6">Endosome</location>
    </subcellularLocation>
</comment>
<dbReference type="SUPFAM" id="SSF50729">
    <property type="entry name" value="PH domain-like"/>
    <property type="match status" value="1"/>
</dbReference>
<dbReference type="SUPFAM" id="SSF46785">
    <property type="entry name" value="Winged helix' DNA-binding domain"/>
    <property type="match status" value="1"/>
</dbReference>
<dbReference type="InterPro" id="IPR036388">
    <property type="entry name" value="WH-like_DNA-bd_sf"/>
</dbReference>
<dbReference type="Proteomes" id="UP000039046">
    <property type="component" value="Unassembled WGS sequence"/>
</dbReference>
<dbReference type="AlphaFoldDB" id="A0A0A1TNU9"/>
<sequence length="611" mass="66764">MFLNRIDLTTALRPSYLPEEVLLFVQDNVGLYEGKYKLPNQQNGQVYLTSHRICYVDKEEPRKHSVSLDLKDVDKCDFYAGFLKSSAKITLIPKPLRGGLRARAASNAATPNKSSSPASGAETPFPPPTPQAPITWVCTICSFSNVMPAGFDPTTANQHTSLPPCQACGIKPSLSHILKTAIASQSQRSEVPPLLQPTPTEFPPVPRKHGSSKEITCPRCTFGNHVSMTSCEMCGHSLVPKQGPSTPTRSSFRTESPGPTLGSSPSHTPDLLDGVKLSFRGGGEKIFYERLKSSMTQRKWLLQNAPPAPSNSRPYDDTQSQNMNDSSRAAKTAGIAGLEQLGLNMRKNNEILIGSAFEDLEALMASAKEVVALAERFSRQNSSGGGTFSAEESAILAESASQLGLITTKEMLGGGKSESLYLSELSRNVAEFLTDDARGVLKKAGGILTLVDLWAMFNRARGGVELVSPMDFEKAARLWESLKLPVRLRTFRSGVMVVQGRDRTDDVTIASIVSWMQDLHEFPPDNEVAWDWREFGRGVTPQDAAERFGWSLGVAEEELLVAEEHGVLCREEGLEGLKFWENFIGSLDPNAASAKSDEELMLSRLRNMGLV</sequence>
<evidence type="ECO:0000256" key="1">
    <source>
        <dbReference type="ARBA" id="ARBA00009697"/>
    </source>
</evidence>
<comment type="subunit">
    <text evidence="6">Component of the endosomal sorting complex required for transport II (ESCRT-II).</text>
</comment>
<feature type="region of interest" description="Disordered" evidence="7">
    <location>
        <begin position="240"/>
        <end position="271"/>
    </location>
</feature>
<feature type="compositionally biased region" description="Pro residues" evidence="7">
    <location>
        <begin position="194"/>
        <end position="205"/>
    </location>
</feature>
<dbReference type="OrthoDB" id="271448at2759"/>
<dbReference type="GO" id="GO:0032266">
    <property type="term" value="F:phosphatidylinositol-3-phosphate binding"/>
    <property type="evidence" value="ECO:0007669"/>
    <property type="project" value="UniProtKB-UniRule"/>
</dbReference>
<evidence type="ECO:0000256" key="2">
    <source>
        <dbReference type="ARBA" id="ARBA00022448"/>
    </source>
</evidence>
<dbReference type="HOGENOM" id="CLU_015433_2_0_1"/>
<dbReference type="GO" id="GO:0043130">
    <property type="term" value="F:ubiquitin binding"/>
    <property type="evidence" value="ECO:0007669"/>
    <property type="project" value="UniProtKB-UniRule"/>
</dbReference>